<evidence type="ECO:0000256" key="2">
    <source>
        <dbReference type="ARBA" id="ARBA00022840"/>
    </source>
</evidence>
<dbReference type="GO" id="GO:0005524">
    <property type="term" value="F:ATP binding"/>
    <property type="evidence" value="ECO:0007669"/>
    <property type="project" value="UniProtKB-KW"/>
</dbReference>
<dbReference type="Gene3D" id="3.90.640.10">
    <property type="entry name" value="Actin, Chain A, domain 4"/>
    <property type="match status" value="1"/>
</dbReference>
<dbReference type="GO" id="GO:0034663">
    <property type="term" value="C:endoplasmic reticulum chaperone complex"/>
    <property type="evidence" value="ECO:0007669"/>
    <property type="project" value="TreeGrafter"/>
</dbReference>
<feature type="signal peptide" evidence="5">
    <location>
        <begin position="1"/>
        <end position="15"/>
    </location>
</feature>
<keyword evidence="5" id="KW-0732">Signal</keyword>
<proteinExistence type="predicted"/>
<feature type="compositionally biased region" description="Low complexity" evidence="4">
    <location>
        <begin position="711"/>
        <end position="728"/>
    </location>
</feature>
<sequence length="760" mass="85944">MFCLLSFLASSTIYSVDIGTDTIRVAFAGNDGMFSVQYTPYNKRFNPNAIAFGVNDSESAIYNHRWYTGSDAYVIYEQNQSRFVENPFNYLTHPKDFPLPGIHPTIASAIVVGANLPELVPKADKVIVTIPSTATPQYRFSLKDVMSLLNVKKLSFIERNTAVAVSYIVERLNRTIKTPTNVMIIDVGAEETEISHWRFSTRNTIINADLVNFQSTKKVSGKKLDEIFYKKLLEKLRKTESELTSEKINHLKRFSKMKKELFSFSENVTINLTNEFGVDSEFNITSEEIGNEISQILLSIVQTFKTPDRIELVGGVSRFPLFNTTISAFYEDIPVARSLSPDECATMGATYYEAIQSRILFGLKLNITKNSSFGFTIQKGEKSASLVEPGTKLGKRVISLQSDQDFSIQLKANIGKNIQYKTTSENINNEFDESFLTINVQGITKLAQTEGIKSSNFIINATFDYDKSFENFDLTSLKTSNFVNGKEKFWSLGYEEYLTDESMSIPQKTEKIVSSALPTLKNAAKKPTIAQKLLQHIYETLYRIKYDSCFNLVTTEDDRINLTAYLSEARNNLSKIAQNPKEIKSMLARIEKRLRNELLRADERRDRPNAIAALQMAIEKAEESLPTATTDETTIARFTEYFNITTIWKLVAEEVEPLTNPVILCKDIYRRANTLMNKIPELYGPKRHVTHFRTAPPMTPEAEKPKDEVNQTETNETTANETLTAVVNETEAASESSTNTEAKDETINEKNRENAANTEL</sequence>
<evidence type="ECO:0000256" key="5">
    <source>
        <dbReference type="SAM" id="SignalP"/>
    </source>
</evidence>
<dbReference type="VEuPathDB" id="TrichDB:TRFO_33918"/>
<feature type="chain" id="PRO_5012159003" evidence="5">
    <location>
        <begin position="16"/>
        <end position="760"/>
    </location>
</feature>
<dbReference type="InterPro" id="IPR043129">
    <property type="entry name" value="ATPase_NBD"/>
</dbReference>
<dbReference type="InterPro" id="IPR056546">
    <property type="entry name" value="MreB_MamK-like"/>
</dbReference>
<dbReference type="SUPFAM" id="SSF53067">
    <property type="entry name" value="Actin-like ATPase domain"/>
    <property type="match status" value="2"/>
</dbReference>
<organism evidence="6 7">
    <name type="scientific">Tritrichomonas foetus</name>
    <dbReference type="NCBI Taxonomy" id="1144522"/>
    <lineage>
        <taxon>Eukaryota</taxon>
        <taxon>Metamonada</taxon>
        <taxon>Parabasalia</taxon>
        <taxon>Tritrichomonadida</taxon>
        <taxon>Tritrichomonadidae</taxon>
        <taxon>Tritrichomonas</taxon>
    </lineage>
</organism>
<evidence type="ECO:0000256" key="1">
    <source>
        <dbReference type="ARBA" id="ARBA00022741"/>
    </source>
</evidence>
<feature type="compositionally biased region" description="Polar residues" evidence="4">
    <location>
        <begin position="731"/>
        <end position="740"/>
    </location>
</feature>
<keyword evidence="6" id="KW-0346">Stress response</keyword>
<dbReference type="GeneID" id="94844064"/>
<dbReference type="InterPro" id="IPR013126">
    <property type="entry name" value="Hsp_70_fam"/>
</dbReference>
<comment type="caution">
    <text evidence="6">The sequence shown here is derived from an EMBL/GenBank/DDBJ whole genome shotgun (WGS) entry which is preliminary data.</text>
</comment>
<dbReference type="Proteomes" id="UP000179807">
    <property type="component" value="Unassembled WGS sequence"/>
</dbReference>
<dbReference type="GO" id="GO:0030968">
    <property type="term" value="P:endoplasmic reticulum unfolded protein response"/>
    <property type="evidence" value="ECO:0007669"/>
    <property type="project" value="TreeGrafter"/>
</dbReference>
<feature type="region of interest" description="Disordered" evidence="4">
    <location>
        <begin position="694"/>
        <end position="760"/>
    </location>
</feature>
<evidence type="ECO:0000256" key="4">
    <source>
        <dbReference type="SAM" id="MobiDB-lite"/>
    </source>
</evidence>
<keyword evidence="1" id="KW-0547">Nucleotide-binding</keyword>
<dbReference type="RefSeq" id="XP_068352728.1">
    <property type="nucleotide sequence ID" value="XM_068509360.1"/>
</dbReference>
<keyword evidence="7" id="KW-1185">Reference proteome</keyword>
<name>A0A1J4JMD9_9EUKA</name>
<evidence type="ECO:0000256" key="3">
    <source>
        <dbReference type="ARBA" id="ARBA00023186"/>
    </source>
</evidence>
<keyword evidence="2" id="KW-0067">ATP-binding</keyword>
<protein>
    <submittedName>
        <fullName evidence="6">Heat shock protein 70kD</fullName>
    </submittedName>
</protein>
<feature type="compositionally biased region" description="Basic and acidic residues" evidence="4">
    <location>
        <begin position="741"/>
        <end position="753"/>
    </location>
</feature>
<dbReference type="EMBL" id="MLAK01000997">
    <property type="protein sequence ID" value="OHS99591.1"/>
    <property type="molecule type" value="Genomic_DNA"/>
</dbReference>
<dbReference type="PRINTS" id="PR00301">
    <property type="entry name" value="HEATSHOCK70"/>
</dbReference>
<dbReference type="OrthoDB" id="10456650at2759"/>
<dbReference type="PANTHER" id="PTHR45639:SF3">
    <property type="entry name" value="HYPOXIA UP-REGULATED PROTEIN 1"/>
    <property type="match status" value="1"/>
</dbReference>
<dbReference type="GO" id="GO:0140662">
    <property type="term" value="F:ATP-dependent protein folding chaperone"/>
    <property type="evidence" value="ECO:0007669"/>
    <property type="project" value="InterPro"/>
</dbReference>
<reference evidence="6" key="1">
    <citation type="submission" date="2016-10" db="EMBL/GenBank/DDBJ databases">
        <authorList>
            <person name="Benchimol M."/>
            <person name="Almeida L.G."/>
            <person name="Vasconcelos A.T."/>
            <person name="Perreira-Neves A."/>
            <person name="Rosa I.A."/>
            <person name="Tasca T."/>
            <person name="Bogo M.R."/>
            <person name="de Souza W."/>
        </authorList>
    </citation>
    <scope>NUCLEOTIDE SEQUENCE [LARGE SCALE GENOMIC DNA]</scope>
    <source>
        <strain evidence="6">K</strain>
    </source>
</reference>
<dbReference type="AlphaFoldDB" id="A0A1J4JMD9"/>
<gene>
    <name evidence="6" type="ORF">TRFO_33918</name>
</gene>
<keyword evidence="3" id="KW-0143">Chaperone</keyword>
<evidence type="ECO:0000313" key="6">
    <source>
        <dbReference type="EMBL" id="OHS99591.1"/>
    </source>
</evidence>
<accession>A0A1J4JMD9</accession>
<dbReference type="Gene3D" id="3.30.420.40">
    <property type="match status" value="2"/>
</dbReference>
<dbReference type="PANTHER" id="PTHR45639">
    <property type="entry name" value="HSC70CB, ISOFORM G-RELATED"/>
    <property type="match status" value="1"/>
</dbReference>
<evidence type="ECO:0000313" key="7">
    <source>
        <dbReference type="Proteomes" id="UP000179807"/>
    </source>
</evidence>
<dbReference type="Pfam" id="PF06723">
    <property type="entry name" value="MreB_Mbl"/>
    <property type="match status" value="1"/>
</dbReference>